<feature type="region of interest" description="Disordered" evidence="20">
    <location>
        <begin position="322"/>
        <end position="354"/>
    </location>
</feature>
<evidence type="ECO:0000256" key="7">
    <source>
        <dbReference type="ARBA" id="ARBA00022603"/>
    </source>
</evidence>
<feature type="compositionally biased region" description="Basic and acidic residues" evidence="20">
    <location>
        <begin position="1433"/>
        <end position="1454"/>
    </location>
</feature>
<dbReference type="InterPro" id="IPR041355">
    <property type="entry name" value="Pre-SET_CXC"/>
</dbReference>
<keyword evidence="7" id="KW-0489">Methyltransferase</keyword>
<dbReference type="InterPro" id="IPR021654">
    <property type="entry name" value="EZH1/EZH2"/>
</dbReference>
<evidence type="ECO:0000256" key="12">
    <source>
        <dbReference type="ARBA" id="ARBA00022989"/>
    </source>
</evidence>
<keyword evidence="15" id="KW-0472">Membrane</keyword>
<dbReference type="Pfam" id="PF00856">
    <property type="entry name" value="SET"/>
    <property type="match status" value="1"/>
</dbReference>
<evidence type="ECO:0000256" key="19">
    <source>
        <dbReference type="ARBA" id="ARBA00048568"/>
    </source>
</evidence>
<keyword evidence="8" id="KW-0808">Transferase</keyword>
<feature type="region of interest" description="Disordered" evidence="20">
    <location>
        <begin position="475"/>
        <end position="494"/>
    </location>
</feature>
<dbReference type="Pfam" id="PF23679">
    <property type="entry name" value="UPA-FIIND"/>
    <property type="match status" value="2"/>
</dbReference>
<feature type="domain" description="CARD" evidence="21">
    <location>
        <begin position="921"/>
        <end position="982"/>
    </location>
</feature>
<keyword evidence="10" id="KW-0812">Transmembrane</keyword>
<keyword evidence="14" id="KW-0090">Biological rhythms</keyword>
<dbReference type="InterPro" id="IPR026489">
    <property type="entry name" value="CXC_dom"/>
</dbReference>
<dbReference type="GO" id="GO:0004888">
    <property type="term" value="F:transmembrane signaling receptor activity"/>
    <property type="evidence" value="ECO:0007669"/>
    <property type="project" value="InterPro"/>
</dbReference>
<evidence type="ECO:0000256" key="3">
    <source>
        <dbReference type="ARBA" id="ARBA00004514"/>
    </source>
</evidence>
<sequence length="1807" mass="206056">MDQHAPSFPLSTNFSKFLDTDLADDDKCDYDSSYSTSSPFSLHCSLTDVSPYRSTVFQNSTVCTAGGCKFLSVAHVIDEGIEFITPHKITETHVIINITELSAFGMVKDEDSPPDPVRALVLLFYRPPTDPDPESVLNVLLLPQNIVMRDVLCMRKKLVGDERYIEISPHCKLIPKQEYTLSTSPEDDSVLVQPTEAEFDEESYDNYFPSFQVVLEAIMRNIKLFLRDTNSSHSVWEREVRLLTTGVRKPCGQSALTSPSNDRLMDIWTYFIDRTSVSVLKSLLDKLFEKKVITESERESAEVMQNRSDKARFVIDTVRKKGHGSSVNISKMSKKKNKRRSETPESQTYDRLHRRATDTYESLNRRTTYAYNFMSSPAVEPRRTERQASCFGRASRMIRDALSRICRDNSHNTSESRSYETIQVTDLRNQDFSDYTTLNHKTNGDWYSSLHSAFCTKAVDINRELPRGYQQATISAQARKNRNPPGRGQSLPFHNTDRMINFECGSSSYSSLYIPITVSGPSHHQSRPTVFQDFTVCTDAGGIYAAPSDWSVWSESEPGGDSKALVDMEAPVTVEHYSVTKTLPTHSHLQASSLNPGLRRKHTSSLPHSHSAPAFSKIPSAKNKNFTRAKSLPNILLKDSFEEFTPDITVDENEETYRFHCSCPGLYWCTVTGLVFHMEREGDVVYRIVPWNHRLLAQHQKKPAGPLFDIKCLQQSVCQLHLPHCEIRSTGGCEVFSVAHVNDEGIEFITPHKITETHVIINITEFSGFGNVKDEDSPPDPVRALVLLFYRPPTDPDPESVLNVLLLPKNVVLRDVLRMRKKLVGDERYIDTSPHCKLIPKQEYTLSTSPEDDSVQVQPTDAEFDEESYDNYFPSFQVNWEKNIKSIKLFLRDTNSSHSVWERRVCLLSTGVRKPCGQSALTSPSNERLMDIRTCFIDGISGPVLKSLLDKLFEKKVITESERESPDEMQNIRDKARFVIDTGPLRNATPHWLNTVTQFHQSRVAILLNPTIGRCDWPKRLAPLESAAAVVGGRRRHLYRVIMVLTGKRSEKGPACWKRRVKSEYMRLRQLKRFRRADEVKSMFNSNRQKIMERTDILNQEWKTRRIQPVHIMTSVGSLRGTRECTVDSGFSEFPRQVIPLKTLNAVASVPVMYSWSPLQQNFMVEDETVLHNIPYMGDEVLDQDGTFIEELIKNYDGKVHGDRECGFINDEIFVELVSALSQYSDNEDDEEEEEPEFKVDKMELCDGKEHPEEPRKETIINNESRTSNDSTKKFPSDKIFEAISSMFPDKGSTEELKEKYKELTEQQLPGALPPECTPNIDGPNARSVQREQSLHSFHTLFCRRCFKYDCFLHPFHATPNTYKRKNLENLVDSKPCGVECYMYLVQDGMVREYPAGVVAERVKTPSKRTVGRRRGRLPNSSSRPSTPTVSSETKDTDSDHEGSKDDERDNDKDDDKDDDDKKDDNTSSSEGNSRCQTPVKMKLTSEAEAVDWSGAEASLFRVLIGTYYDNYCAIARLISTKTCRQVYEFRVKESSIIARAPAEDEDTPPRKKKRKHRLWATHCRKIQLKKDGSSNHVYNYQPCDHPRQPCDSSCPCVTAQNFCEKFCQCSSECQNRFPGCRCKAQCNTKQCPCYLAVRECDPDLCLTCGAAEHWDSKNVSCKNCSIQRGAKKHLLLAPSDVAGWGIFIKEPVQKNEFISEYCGEIISQDEADRRGKVYDKYMCSFLFNLNNDFVVDATRKGNKIRFANHSVNPNCYAKVMMVNGDHRIGIFAKRAIQTGEELFFDYRYSQADALKYVGIERELEIA</sequence>
<dbReference type="InterPro" id="IPR011029">
    <property type="entry name" value="DEATH-like_dom_sf"/>
</dbReference>
<dbReference type="PROSITE" id="PS51055">
    <property type="entry name" value="ITAM_1"/>
    <property type="match status" value="1"/>
</dbReference>
<dbReference type="PANTHER" id="PTHR45747">
    <property type="entry name" value="HISTONE-LYSINE N-METHYLTRANSFERASE E(Z)"/>
    <property type="match status" value="1"/>
</dbReference>
<evidence type="ECO:0000256" key="18">
    <source>
        <dbReference type="ARBA" id="ARBA00024111"/>
    </source>
</evidence>
<evidence type="ECO:0000313" key="25">
    <source>
        <dbReference type="EMBL" id="CAK6973078.1"/>
    </source>
</evidence>
<accession>A0AAV1PNI0</accession>
<feature type="domain" description="FIIND" evidence="24">
    <location>
        <begin position="1"/>
        <end position="254"/>
    </location>
</feature>
<keyword evidence="17" id="KW-0539">Nucleus</keyword>
<feature type="region of interest" description="Disordered" evidence="20">
    <location>
        <begin position="1405"/>
        <end position="1481"/>
    </location>
</feature>
<feature type="compositionally biased region" description="Polar residues" evidence="20">
    <location>
        <begin position="1467"/>
        <end position="1477"/>
    </location>
</feature>
<dbReference type="PROSITE" id="PS51830">
    <property type="entry name" value="FIIND"/>
    <property type="match status" value="2"/>
</dbReference>
<dbReference type="SMART" id="SM00717">
    <property type="entry name" value="SANT"/>
    <property type="match status" value="2"/>
</dbReference>
<gene>
    <name evidence="25" type="ORF">FSCOSCO3_A031040</name>
</gene>
<dbReference type="PANTHER" id="PTHR45747:SF18">
    <property type="entry name" value="HISTONE-LYSINE N-METHYLTRANSFERASE EZH2"/>
    <property type="match status" value="1"/>
</dbReference>
<dbReference type="InterPro" id="IPR025307">
    <property type="entry name" value="FIIND_dom"/>
</dbReference>
<dbReference type="InterPro" id="IPR001315">
    <property type="entry name" value="CARD"/>
</dbReference>
<comment type="caution">
    <text evidence="25">The sequence shown here is derived from an EMBL/GenBank/DDBJ whole genome shotgun (WGS) entry which is preliminary data.</text>
</comment>
<dbReference type="EC" id="2.1.1.356" evidence="4"/>
<dbReference type="Gene3D" id="1.10.533.10">
    <property type="entry name" value="Death Domain, Fas"/>
    <property type="match status" value="2"/>
</dbReference>
<dbReference type="PROSITE" id="PS51633">
    <property type="entry name" value="CXC"/>
    <property type="match status" value="1"/>
</dbReference>
<keyword evidence="5" id="KW-0963">Cytoplasm</keyword>
<dbReference type="InterPro" id="IPR033467">
    <property type="entry name" value="Tesmin/TSO1-like_CXC"/>
</dbReference>
<keyword evidence="9" id="KW-0949">S-adenosyl-L-methionine</keyword>
<evidence type="ECO:0000259" key="21">
    <source>
        <dbReference type="PROSITE" id="PS50209"/>
    </source>
</evidence>
<dbReference type="Pfam" id="PF00619">
    <property type="entry name" value="CARD"/>
    <property type="match status" value="1"/>
</dbReference>
<dbReference type="GO" id="GO:0048511">
    <property type="term" value="P:rhythmic process"/>
    <property type="evidence" value="ECO:0007669"/>
    <property type="project" value="UniProtKB-KW"/>
</dbReference>
<evidence type="ECO:0000256" key="16">
    <source>
        <dbReference type="ARBA" id="ARBA00023163"/>
    </source>
</evidence>
<evidence type="ECO:0000256" key="10">
    <source>
        <dbReference type="ARBA" id="ARBA00022692"/>
    </source>
</evidence>
<dbReference type="InterPro" id="IPR001005">
    <property type="entry name" value="SANT/Myb"/>
</dbReference>
<evidence type="ECO:0000313" key="26">
    <source>
        <dbReference type="Proteomes" id="UP001314229"/>
    </source>
</evidence>
<feature type="region of interest" description="Disordered" evidence="20">
    <location>
        <begin position="1224"/>
        <end position="1274"/>
    </location>
</feature>
<feature type="compositionally biased region" description="Basic residues" evidence="20">
    <location>
        <begin position="1405"/>
        <end position="1417"/>
    </location>
</feature>
<dbReference type="GO" id="GO:0042981">
    <property type="term" value="P:regulation of apoptotic process"/>
    <property type="evidence" value="ECO:0007669"/>
    <property type="project" value="InterPro"/>
</dbReference>
<keyword evidence="11" id="KW-0156">Chromatin regulator</keyword>
<evidence type="ECO:0000256" key="6">
    <source>
        <dbReference type="ARBA" id="ARBA00022491"/>
    </source>
</evidence>
<dbReference type="SUPFAM" id="SSF82199">
    <property type="entry name" value="SET domain"/>
    <property type="match status" value="1"/>
</dbReference>
<dbReference type="GO" id="GO:0007166">
    <property type="term" value="P:cell surface receptor signaling pathway"/>
    <property type="evidence" value="ECO:0007669"/>
    <property type="project" value="InterPro"/>
</dbReference>
<feature type="compositionally biased region" description="Basic and acidic residues" evidence="20">
    <location>
        <begin position="340"/>
        <end position="354"/>
    </location>
</feature>
<dbReference type="GO" id="GO:0005886">
    <property type="term" value="C:plasma membrane"/>
    <property type="evidence" value="ECO:0007669"/>
    <property type="project" value="UniProtKB-ARBA"/>
</dbReference>
<dbReference type="PROSITE" id="PS50209">
    <property type="entry name" value="CARD"/>
    <property type="match status" value="2"/>
</dbReference>
<feature type="compositionally biased region" description="Polar residues" evidence="20">
    <location>
        <begin position="1260"/>
        <end position="1270"/>
    </location>
</feature>
<evidence type="ECO:0000256" key="17">
    <source>
        <dbReference type="ARBA" id="ARBA00023242"/>
    </source>
</evidence>
<dbReference type="CDD" id="cd19218">
    <property type="entry name" value="SET_EZH2"/>
    <property type="match status" value="1"/>
</dbReference>
<dbReference type="InterPro" id="IPR046341">
    <property type="entry name" value="SET_dom_sf"/>
</dbReference>
<dbReference type="Proteomes" id="UP001314229">
    <property type="component" value="Unassembled WGS sequence"/>
</dbReference>
<keyword evidence="6" id="KW-0678">Repressor</keyword>
<dbReference type="SUPFAM" id="SSF47986">
    <property type="entry name" value="DEATH domain"/>
    <property type="match status" value="1"/>
</dbReference>
<dbReference type="GO" id="GO:0032259">
    <property type="term" value="P:methylation"/>
    <property type="evidence" value="ECO:0007669"/>
    <property type="project" value="UniProtKB-KW"/>
</dbReference>
<dbReference type="GO" id="GO:0005829">
    <property type="term" value="C:cytosol"/>
    <property type="evidence" value="ECO:0007669"/>
    <property type="project" value="UniProtKB-SubCell"/>
</dbReference>
<evidence type="ECO:0000259" key="22">
    <source>
        <dbReference type="PROSITE" id="PS50280"/>
    </source>
</evidence>
<feature type="compositionally biased region" description="Low complexity" evidence="20">
    <location>
        <begin position="1419"/>
        <end position="1432"/>
    </location>
</feature>
<dbReference type="InterPro" id="IPR045318">
    <property type="entry name" value="EZH1/2-like"/>
</dbReference>
<dbReference type="FunFam" id="2.170.270.10:FF:000001">
    <property type="entry name" value="Putative histone-lysine N-methyltransferase EZH2"/>
    <property type="match status" value="1"/>
</dbReference>
<dbReference type="GO" id="GO:0031507">
    <property type="term" value="P:heterochromatin formation"/>
    <property type="evidence" value="ECO:0007669"/>
    <property type="project" value="TreeGrafter"/>
</dbReference>
<organism evidence="25 26">
    <name type="scientific">Scomber scombrus</name>
    <name type="common">Atlantic mackerel</name>
    <name type="synonym">Scomber vernalis</name>
    <dbReference type="NCBI Taxonomy" id="13677"/>
    <lineage>
        <taxon>Eukaryota</taxon>
        <taxon>Metazoa</taxon>
        <taxon>Chordata</taxon>
        <taxon>Craniata</taxon>
        <taxon>Vertebrata</taxon>
        <taxon>Euteleostomi</taxon>
        <taxon>Actinopterygii</taxon>
        <taxon>Neopterygii</taxon>
        <taxon>Teleostei</taxon>
        <taxon>Neoteleostei</taxon>
        <taxon>Acanthomorphata</taxon>
        <taxon>Pelagiaria</taxon>
        <taxon>Scombriformes</taxon>
        <taxon>Scombridae</taxon>
        <taxon>Scomber</taxon>
    </lineage>
</organism>
<feature type="domain" description="CARD" evidence="21">
    <location>
        <begin position="256"/>
        <end position="322"/>
    </location>
</feature>
<reference evidence="25 26" key="1">
    <citation type="submission" date="2024-01" db="EMBL/GenBank/DDBJ databases">
        <authorList>
            <person name="Alioto T."/>
            <person name="Alioto T."/>
            <person name="Gomez Garrido J."/>
        </authorList>
    </citation>
    <scope>NUCLEOTIDE SEQUENCE [LARGE SCALE GENOMIC DNA]</scope>
</reference>
<keyword evidence="16" id="KW-0804">Transcription</keyword>
<dbReference type="PROSITE" id="PS50280">
    <property type="entry name" value="SET"/>
    <property type="match status" value="1"/>
</dbReference>
<evidence type="ECO:0000256" key="15">
    <source>
        <dbReference type="ARBA" id="ARBA00023136"/>
    </source>
</evidence>
<evidence type="ECO:0000256" key="4">
    <source>
        <dbReference type="ARBA" id="ARBA00012186"/>
    </source>
</evidence>
<dbReference type="EMBL" id="CAWUFR010000221">
    <property type="protein sequence ID" value="CAK6973078.1"/>
    <property type="molecule type" value="Genomic_DNA"/>
</dbReference>
<dbReference type="GO" id="GO:0003682">
    <property type="term" value="F:chromatin binding"/>
    <property type="evidence" value="ECO:0007669"/>
    <property type="project" value="TreeGrafter"/>
</dbReference>
<feature type="compositionally biased region" description="Acidic residues" evidence="20">
    <location>
        <begin position="1226"/>
        <end position="1236"/>
    </location>
</feature>
<feature type="compositionally biased region" description="Basic and acidic residues" evidence="20">
    <location>
        <begin position="1237"/>
        <end position="1259"/>
    </location>
</feature>
<dbReference type="SMART" id="SM01114">
    <property type="entry name" value="CXC"/>
    <property type="match status" value="1"/>
</dbReference>
<evidence type="ECO:0000259" key="23">
    <source>
        <dbReference type="PROSITE" id="PS51633"/>
    </source>
</evidence>
<name>A0AAV1PNI0_SCOSC</name>
<dbReference type="InterPro" id="IPR041343">
    <property type="entry name" value="PRC2_HTH_1"/>
</dbReference>
<dbReference type="Gene3D" id="2.170.270.10">
    <property type="entry name" value="SET domain"/>
    <property type="match status" value="1"/>
</dbReference>
<feature type="region of interest" description="Disordered" evidence="20">
    <location>
        <begin position="591"/>
        <end position="614"/>
    </location>
</feature>
<evidence type="ECO:0000259" key="24">
    <source>
        <dbReference type="PROSITE" id="PS51830"/>
    </source>
</evidence>
<evidence type="ECO:0000256" key="8">
    <source>
        <dbReference type="ARBA" id="ARBA00022679"/>
    </source>
</evidence>
<dbReference type="Pfam" id="PF21358">
    <property type="entry name" value="Ezh2_MCSS"/>
    <property type="match status" value="1"/>
</dbReference>
<dbReference type="SMART" id="SM00317">
    <property type="entry name" value="SET"/>
    <property type="match status" value="1"/>
</dbReference>
<dbReference type="Pfam" id="PF18118">
    <property type="entry name" value="PRC2_HTH_1"/>
    <property type="match status" value="1"/>
</dbReference>
<feature type="domain" description="FIIND" evidence="24">
    <location>
        <begin position="638"/>
        <end position="919"/>
    </location>
</feature>
<evidence type="ECO:0000256" key="13">
    <source>
        <dbReference type="ARBA" id="ARBA00023015"/>
    </source>
</evidence>
<dbReference type="Pfam" id="PF11616">
    <property type="entry name" value="EZH2_WD-Binding"/>
    <property type="match status" value="1"/>
</dbReference>
<evidence type="ECO:0000256" key="20">
    <source>
        <dbReference type="SAM" id="MobiDB-lite"/>
    </source>
</evidence>
<comment type="subcellular location">
    <subcellularLocation>
        <location evidence="3">Cytoplasm</location>
        <location evidence="3">Cytosol</location>
    </subcellularLocation>
    <subcellularLocation>
        <location evidence="2">Membrane</location>
        <topology evidence="2">Single-pass type I membrane protein</topology>
    </subcellularLocation>
    <subcellularLocation>
        <location evidence="1">Nucleus</location>
    </subcellularLocation>
</comment>
<keyword evidence="13" id="KW-0805">Transcription regulation</keyword>
<dbReference type="GO" id="GO:0035098">
    <property type="term" value="C:ESC/E(Z) complex"/>
    <property type="evidence" value="ECO:0007669"/>
    <property type="project" value="TreeGrafter"/>
</dbReference>
<evidence type="ECO:0000256" key="9">
    <source>
        <dbReference type="ARBA" id="ARBA00022691"/>
    </source>
</evidence>
<evidence type="ECO:0000256" key="1">
    <source>
        <dbReference type="ARBA" id="ARBA00004123"/>
    </source>
</evidence>
<keyword evidence="26" id="KW-1185">Reference proteome</keyword>
<dbReference type="InterPro" id="IPR003110">
    <property type="entry name" value="Phos_immunorcpt_sig_ITAM"/>
</dbReference>
<dbReference type="InterPro" id="IPR044439">
    <property type="entry name" value="EZH2_SET"/>
</dbReference>
<evidence type="ECO:0000256" key="11">
    <source>
        <dbReference type="ARBA" id="ARBA00022853"/>
    </source>
</evidence>
<keyword evidence="12" id="KW-1133">Transmembrane helix</keyword>
<dbReference type="GO" id="GO:0140951">
    <property type="term" value="F:histone H3K27 trimethyltransferase activity"/>
    <property type="evidence" value="ECO:0007669"/>
    <property type="project" value="UniProtKB-EC"/>
</dbReference>
<evidence type="ECO:0000256" key="2">
    <source>
        <dbReference type="ARBA" id="ARBA00004479"/>
    </source>
</evidence>
<dbReference type="Pfam" id="PF18264">
    <property type="entry name" value="preSET_CXC"/>
    <property type="match status" value="1"/>
</dbReference>
<feature type="domain" description="SET" evidence="22">
    <location>
        <begin position="1673"/>
        <end position="1788"/>
    </location>
</feature>
<evidence type="ECO:0000256" key="14">
    <source>
        <dbReference type="ARBA" id="ARBA00023108"/>
    </source>
</evidence>
<dbReference type="InterPro" id="IPR001214">
    <property type="entry name" value="SET_dom"/>
</dbReference>
<protein>
    <recommendedName>
        <fullName evidence="18">Histone-lysine N-methyltransferase EZH2</fullName>
        <ecNumber evidence="4">2.1.1.356</ecNumber>
    </recommendedName>
</protein>
<dbReference type="Pfam" id="PF13553">
    <property type="entry name" value="FIIND"/>
    <property type="match status" value="2"/>
</dbReference>
<dbReference type="InterPro" id="IPR048358">
    <property type="entry name" value="EZH1/2_MCSS"/>
</dbReference>
<proteinExistence type="predicted"/>
<evidence type="ECO:0000256" key="5">
    <source>
        <dbReference type="ARBA" id="ARBA00022490"/>
    </source>
</evidence>
<comment type="catalytic activity">
    <reaction evidence="19">
        <text>L-lysyl(27)-[histone H3] + 3 S-adenosyl-L-methionine = N(6),N(6),N(6)-trimethyl-L-lysyl(27)-[histone H3] + 3 S-adenosyl-L-homocysteine + 3 H(+)</text>
        <dbReference type="Rhea" id="RHEA:60292"/>
        <dbReference type="Rhea" id="RHEA-COMP:15535"/>
        <dbReference type="Rhea" id="RHEA-COMP:15548"/>
        <dbReference type="ChEBI" id="CHEBI:15378"/>
        <dbReference type="ChEBI" id="CHEBI:29969"/>
        <dbReference type="ChEBI" id="CHEBI:57856"/>
        <dbReference type="ChEBI" id="CHEBI:59789"/>
        <dbReference type="ChEBI" id="CHEBI:61961"/>
        <dbReference type="EC" id="2.1.1.356"/>
    </reaction>
</comment>
<feature type="domain" description="CXC" evidence="23">
    <location>
        <begin position="1564"/>
        <end position="1666"/>
    </location>
</feature>